<dbReference type="InterPro" id="IPR006181">
    <property type="entry name" value="D-amino_acid_oxidase_CS"/>
</dbReference>
<evidence type="ECO:0000256" key="1">
    <source>
        <dbReference type="ARBA" id="ARBA00001974"/>
    </source>
</evidence>
<dbReference type="PANTHER" id="PTHR11530:SF11">
    <property type="entry name" value="D-ASPARTATE OXIDASE"/>
    <property type="match status" value="1"/>
</dbReference>
<organism evidence="9 10">
    <name type="scientific">Geotrichum candidum</name>
    <name type="common">Oospora lactis</name>
    <name type="synonym">Dipodascus geotrichum</name>
    <dbReference type="NCBI Taxonomy" id="1173061"/>
    <lineage>
        <taxon>Eukaryota</taxon>
        <taxon>Fungi</taxon>
        <taxon>Dikarya</taxon>
        <taxon>Ascomycota</taxon>
        <taxon>Saccharomycotina</taxon>
        <taxon>Dipodascomycetes</taxon>
        <taxon>Dipodascales</taxon>
        <taxon>Dipodascaceae</taxon>
        <taxon>Geotrichum</taxon>
    </lineage>
</organism>
<comment type="similarity">
    <text evidence="2">Belongs to the DAMOX/DASOX family.</text>
</comment>
<dbReference type="STRING" id="1173061.A0A0J9XJ88"/>
<keyword evidence="5" id="KW-0560">Oxidoreductase</keyword>
<dbReference type="EMBL" id="CCBN010000020">
    <property type="protein sequence ID" value="CDO57326.1"/>
    <property type="molecule type" value="Genomic_DNA"/>
</dbReference>
<evidence type="ECO:0000256" key="3">
    <source>
        <dbReference type="ARBA" id="ARBA00022630"/>
    </source>
</evidence>
<gene>
    <name evidence="9" type="ORF">BN980_GECA20s01176g</name>
</gene>
<keyword evidence="7" id="KW-0472">Membrane</keyword>
<dbReference type="PROSITE" id="PS00677">
    <property type="entry name" value="DAO"/>
    <property type="match status" value="1"/>
</dbReference>
<comment type="caution">
    <text evidence="9">The sequence shown here is derived from an EMBL/GenBank/DDBJ whole genome shotgun (WGS) entry which is preliminary data.</text>
</comment>
<evidence type="ECO:0000313" key="9">
    <source>
        <dbReference type="EMBL" id="CDO57326.1"/>
    </source>
</evidence>
<sequence length="345" mass="38010">MGAKIVIVGAGIIGLYTAFILTRRNGGKGDHITVLAQHFPGDQSINYTSPWAGGNFSIISGDDPKSLLMDKLSFQNLTDIFNEFGDNPAAGLARLPTTELWAEKPPSDRKVNSLKEYVPDLHIMTPEELPSHACFGLQYTTFNFFSPKFIGFLKDYLSDHGVTFVRRELAHIDEAFTYDPSTEAVFNATGIGARNLPGVADEKVYPTRGQIVVVRAPQIQQNATYWSPSENTYIIPRPHSGGLVVLGGYLQKNNWNGDTLNYESVSILERTRRLLPDLLKPGTFEIIRDVAGLRPSREGGVRIEREDRADGKILIHNYGAGGTGYQAGYGMALTAVNLLYKTSKL</sequence>
<dbReference type="SUPFAM" id="SSF54373">
    <property type="entry name" value="FAD-linked reductases, C-terminal domain"/>
    <property type="match status" value="1"/>
</dbReference>
<dbReference type="AlphaFoldDB" id="A0A0J9XJ88"/>
<evidence type="ECO:0000256" key="2">
    <source>
        <dbReference type="ARBA" id="ARBA00006730"/>
    </source>
</evidence>
<dbReference type="Gene3D" id="3.40.50.720">
    <property type="entry name" value="NAD(P)-binding Rossmann-like Domain"/>
    <property type="match status" value="1"/>
</dbReference>
<dbReference type="Pfam" id="PF01266">
    <property type="entry name" value="DAO"/>
    <property type="match status" value="1"/>
</dbReference>
<evidence type="ECO:0000256" key="5">
    <source>
        <dbReference type="ARBA" id="ARBA00023002"/>
    </source>
</evidence>
<dbReference type="PIRSF" id="PIRSF000189">
    <property type="entry name" value="D-aa_oxidase"/>
    <property type="match status" value="1"/>
</dbReference>
<reference evidence="9" key="1">
    <citation type="submission" date="2014-03" db="EMBL/GenBank/DDBJ databases">
        <authorList>
            <person name="Casaregola S."/>
        </authorList>
    </citation>
    <scope>NUCLEOTIDE SEQUENCE [LARGE SCALE GENOMIC DNA]</scope>
    <source>
        <strain evidence="9">CLIB 918</strain>
    </source>
</reference>
<proteinExistence type="inferred from homology"/>
<feature type="transmembrane region" description="Helical" evidence="7">
    <location>
        <begin position="6"/>
        <end position="22"/>
    </location>
</feature>
<dbReference type="Gene3D" id="3.30.9.10">
    <property type="entry name" value="D-Amino Acid Oxidase, subunit A, domain 2"/>
    <property type="match status" value="1"/>
</dbReference>
<feature type="binding site" evidence="6">
    <location>
        <begin position="48"/>
        <end position="49"/>
    </location>
    <ligand>
        <name>FAD</name>
        <dbReference type="ChEBI" id="CHEBI:57692"/>
    </ligand>
</feature>
<dbReference type="SUPFAM" id="SSF51971">
    <property type="entry name" value="Nucleotide-binding domain"/>
    <property type="match status" value="1"/>
</dbReference>
<accession>A0A0J9XJ88</accession>
<dbReference type="GO" id="GO:0003884">
    <property type="term" value="F:D-amino-acid oxidase activity"/>
    <property type="evidence" value="ECO:0007669"/>
    <property type="project" value="InterPro"/>
</dbReference>
<name>A0A0J9XJ88_GEOCN</name>
<dbReference type="GO" id="GO:0071949">
    <property type="term" value="F:FAD binding"/>
    <property type="evidence" value="ECO:0007669"/>
    <property type="project" value="InterPro"/>
</dbReference>
<feature type="binding site" evidence="6">
    <location>
        <position position="189"/>
    </location>
    <ligand>
        <name>FAD</name>
        <dbReference type="ChEBI" id="CHEBI:57692"/>
    </ligand>
</feature>
<feature type="binding site" evidence="6">
    <location>
        <position position="322"/>
    </location>
    <ligand>
        <name>D-dopa</name>
        <dbReference type="ChEBI" id="CHEBI:149689"/>
    </ligand>
</feature>
<feature type="binding site" evidence="6">
    <location>
        <position position="294"/>
    </location>
    <ligand>
        <name>D-dopa</name>
        <dbReference type="ChEBI" id="CHEBI:149689"/>
    </ligand>
</feature>
<keyword evidence="7" id="KW-0812">Transmembrane</keyword>
<dbReference type="PANTHER" id="PTHR11530">
    <property type="entry name" value="D-AMINO ACID OXIDASE"/>
    <property type="match status" value="1"/>
</dbReference>
<feature type="binding site" evidence="6">
    <location>
        <position position="233"/>
    </location>
    <ligand>
        <name>D-dopa</name>
        <dbReference type="ChEBI" id="CHEBI:149689"/>
    </ligand>
</feature>
<dbReference type="OrthoDB" id="2015447at2759"/>
<dbReference type="InterPro" id="IPR023209">
    <property type="entry name" value="DAO"/>
</dbReference>
<evidence type="ECO:0000256" key="6">
    <source>
        <dbReference type="PIRSR" id="PIRSR000189-1"/>
    </source>
</evidence>
<feature type="domain" description="FAD dependent oxidoreductase" evidence="8">
    <location>
        <begin position="4"/>
        <end position="335"/>
    </location>
</feature>
<keyword evidence="3" id="KW-0285">Flavoprotein</keyword>
<dbReference type="Proteomes" id="UP000242525">
    <property type="component" value="Unassembled WGS sequence"/>
</dbReference>
<evidence type="ECO:0000256" key="4">
    <source>
        <dbReference type="ARBA" id="ARBA00022827"/>
    </source>
</evidence>
<dbReference type="GO" id="GO:0005737">
    <property type="term" value="C:cytoplasm"/>
    <property type="evidence" value="ECO:0007669"/>
    <property type="project" value="TreeGrafter"/>
</dbReference>
<keyword evidence="7" id="KW-1133">Transmembrane helix</keyword>
<dbReference type="InterPro" id="IPR006076">
    <property type="entry name" value="FAD-dep_OxRdtase"/>
</dbReference>
<keyword evidence="10" id="KW-1185">Reference proteome</keyword>
<evidence type="ECO:0000313" key="10">
    <source>
        <dbReference type="Proteomes" id="UP000242525"/>
    </source>
</evidence>
<dbReference type="GO" id="GO:0019478">
    <property type="term" value="P:D-amino acid catabolic process"/>
    <property type="evidence" value="ECO:0007669"/>
    <property type="project" value="TreeGrafter"/>
</dbReference>
<protein>
    <recommendedName>
        <fullName evidence="8">FAD dependent oxidoreductase domain-containing protein</fullName>
    </recommendedName>
</protein>
<keyword evidence="4 6" id="KW-0274">FAD</keyword>
<comment type="cofactor">
    <cofactor evidence="1 6">
        <name>FAD</name>
        <dbReference type="ChEBI" id="CHEBI:57692"/>
    </cofactor>
</comment>
<evidence type="ECO:0000259" key="8">
    <source>
        <dbReference type="Pfam" id="PF01266"/>
    </source>
</evidence>
<evidence type="ECO:0000256" key="7">
    <source>
        <dbReference type="SAM" id="Phobius"/>
    </source>
</evidence>